<proteinExistence type="predicted"/>
<organism evidence="3">
    <name type="scientific">Cellulosimicrobium sp. ES-005</name>
    <dbReference type="NCBI Taxonomy" id="3163031"/>
    <lineage>
        <taxon>Bacteria</taxon>
        <taxon>Bacillati</taxon>
        <taxon>Actinomycetota</taxon>
        <taxon>Actinomycetes</taxon>
        <taxon>Micrococcales</taxon>
        <taxon>Promicromonosporaceae</taxon>
        <taxon>Cellulosimicrobium</taxon>
    </lineage>
</organism>
<dbReference type="InterPro" id="IPR021414">
    <property type="entry name" value="DUF3054"/>
</dbReference>
<feature type="region of interest" description="Disordered" evidence="1">
    <location>
        <begin position="1"/>
        <end position="31"/>
    </location>
</feature>
<feature type="transmembrane region" description="Helical" evidence="2">
    <location>
        <begin position="65"/>
        <end position="86"/>
    </location>
</feature>
<dbReference type="AlphaFoldDB" id="A0AAU8G196"/>
<protein>
    <submittedName>
        <fullName evidence="3">DUF3054 domain-containing protein</fullName>
    </submittedName>
</protein>
<feature type="transmembrane region" description="Helical" evidence="2">
    <location>
        <begin position="93"/>
        <end position="113"/>
    </location>
</feature>
<feature type="transmembrane region" description="Helical" evidence="2">
    <location>
        <begin position="36"/>
        <end position="53"/>
    </location>
</feature>
<accession>A0AAU8G196</accession>
<evidence type="ECO:0000256" key="2">
    <source>
        <dbReference type="SAM" id="Phobius"/>
    </source>
</evidence>
<keyword evidence="2" id="KW-0472">Membrane</keyword>
<feature type="transmembrane region" description="Helical" evidence="2">
    <location>
        <begin position="125"/>
        <end position="147"/>
    </location>
</feature>
<dbReference type="RefSeq" id="WP_353708039.1">
    <property type="nucleotide sequence ID" value="NZ_CP159290.1"/>
</dbReference>
<sequence length="157" mass="15959">MSTAPSGPDHANVPSPAAGTPGTTTAPPTDRATTGAVALAVALDVVSVLAFAAGGRATHSADSPLTAVTGIAWPFLVGLAVAWVVLRAWRRPLAPWPVGVGAWALTWAVGMALRALTGEGLAVPFLVVSALFLLATLVGWRLVATLVTRLRAARAPR</sequence>
<keyword evidence="2" id="KW-0812">Transmembrane</keyword>
<dbReference type="Pfam" id="PF11255">
    <property type="entry name" value="DUF3054"/>
    <property type="match status" value="1"/>
</dbReference>
<name>A0AAU8G196_9MICO</name>
<gene>
    <name evidence="3" type="ORF">ABRQ22_20815</name>
</gene>
<dbReference type="EMBL" id="CP159290">
    <property type="protein sequence ID" value="XCH29966.1"/>
    <property type="molecule type" value="Genomic_DNA"/>
</dbReference>
<reference evidence="3" key="1">
    <citation type="submission" date="2024-06" db="EMBL/GenBank/DDBJ databases">
        <title>Complete genome sequence of the cellulolytic actinobacterium, Cellulosimicrobium ES-005.</title>
        <authorList>
            <person name="Matthews C.T."/>
            <person name="Underwood K.D."/>
            <person name="Ghanchi K.M."/>
            <person name="Fields S.D."/>
            <person name="Gardner S.G."/>
        </authorList>
    </citation>
    <scope>NUCLEOTIDE SEQUENCE</scope>
    <source>
        <strain evidence="3">ES-005</strain>
    </source>
</reference>
<evidence type="ECO:0000313" key="3">
    <source>
        <dbReference type="EMBL" id="XCH29966.1"/>
    </source>
</evidence>
<feature type="compositionally biased region" description="Low complexity" evidence="1">
    <location>
        <begin position="14"/>
        <end position="31"/>
    </location>
</feature>
<evidence type="ECO:0000256" key="1">
    <source>
        <dbReference type="SAM" id="MobiDB-lite"/>
    </source>
</evidence>
<keyword evidence="2" id="KW-1133">Transmembrane helix</keyword>